<proteinExistence type="predicted"/>
<accession>A0ACB9X9Z2</accession>
<reference evidence="1" key="1">
    <citation type="submission" date="2022-05" db="EMBL/GenBank/DDBJ databases">
        <title>Chromosome-level genome of Chaenocephalus aceratus.</title>
        <authorList>
            <person name="Park H."/>
        </authorList>
    </citation>
    <scope>NUCLEOTIDE SEQUENCE</scope>
    <source>
        <strain evidence="1">KU_202001</strain>
    </source>
</reference>
<gene>
    <name evidence="1" type="ORF">KUCAC02_008348</name>
</gene>
<comment type="caution">
    <text evidence="1">The sequence shown here is derived from an EMBL/GenBank/DDBJ whole genome shotgun (WGS) entry which is preliminary data.</text>
</comment>
<keyword evidence="2" id="KW-1185">Reference proteome</keyword>
<evidence type="ECO:0000313" key="2">
    <source>
        <dbReference type="Proteomes" id="UP001057452"/>
    </source>
</evidence>
<evidence type="ECO:0000313" key="1">
    <source>
        <dbReference type="EMBL" id="KAI4822823.1"/>
    </source>
</evidence>
<organism evidence="1 2">
    <name type="scientific">Chaenocephalus aceratus</name>
    <name type="common">Blackfin icefish</name>
    <name type="synonym">Chaenichthys aceratus</name>
    <dbReference type="NCBI Taxonomy" id="36190"/>
    <lineage>
        <taxon>Eukaryota</taxon>
        <taxon>Metazoa</taxon>
        <taxon>Chordata</taxon>
        <taxon>Craniata</taxon>
        <taxon>Vertebrata</taxon>
        <taxon>Euteleostomi</taxon>
        <taxon>Actinopterygii</taxon>
        <taxon>Neopterygii</taxon>
        <taxon>Teleostei</taxon>
        <taxon>Neoteleostei</taxon>
        <taxon>Acanthomorphata</taxon>
        <taxon>Eupercaria</taxon>
        <taxon>Perciformes</taxon>
        <taxon>Notothenioidei</taxon>
        <taxon>Channichthyidae</taxon>
        <taxon>Chaenocephalus</taxon>
    </lineage>
</organism>
<dbReference type="EMBL" id="CM043792">
    <property type="protein sequence ID" value="KAI4822823.1"/>
    <property type="molecule type" value="Genomic_DNA"/>
</dbReference>
<sequence length="99" mass="10532">MDSRKRENLAGQNDGWCVEAIGGDGWGFAGLEAGCGAVISSVQMRTCLCLRDAALSQAKDSICVVKGIMGSLFPASACWEAGICTWLSCVLPIFQMIKR</sequence>
<dbReference type="Proteomes" id="UP001057452">
    <property type="component" value="Chromosome 8"/>
</dbReference>
<name>A0ACB9X9Z2_CHAAC</name>
<protein>
    <submittedName>
        <fullName evidence="1">Uncharacterized protein</fullName>
    </submittedName>
</protein>